<accession>K1RIQ0</accession>
<name>K1RIQ0_9ZZZZ</name>
<dbReference type="EMBL" id="AJWY01014518">
    <property type="protein sequence ID" value="EKC43534.1"/>
    <property type="molecule type" value="Genomic_DNA"/>
</dbReference>
<protein>
    <submittedName>
        <fullName evidence="1">Uncharacterized protein</fullName>
    </submittedName>
</protein>
<dbReference type="InterPro" id="IPR023214">
    <property type="entry name" value="HAD_sf"/>
</dbReference>
<gene>
    <name evidence="1" type="ORF">LEA_21097</name>
</gene>
<reference evidence="1" key="1">
    <citation type="journal article" date="2013" name="Environ. Microbiol.">
        <title>Microbiota from the distal guts of lean and obese adolescents exhibit partial functional redundancy besides clear differences in community structure.</title>
        <authorList>
            <person name="Ferrer M."/>
            <person name="Ruiz A."/>
            <person name="Lanza F."/>
            <person name="Haange S.B."/>
            <person name="Oberbach A."/>
            <person name="Till H."/>
            <person name="Bargiela R."/>
            <person name="Campoy C."/>
            <person name="Segura M.T."/>
            <person name="Richter M."/>
            <person name="von Bergen M."/>
            <person name="Seifert J."/>
            <person name="Suarez A."/>
        </authorList>
    </citation>
    <scope>NUCLEOTIDE SEQUENCE</scope>
</reference>
<dbReference type="AlphaFoldDB" id="K1RIQ0"/>
<comment type="caution">
    <text evidence="1">The sequence shown here is derived from an EMBL/GenBank/DDBJ whole genome shotgun (WGS) entry which is preliminary data.</text>
</comment>
<proteinExistence type="predicted"/>
<evidence type="ECO:0000313" key="1">
    <source>
        <dbReference type="EMBL" id="EKC43534.1"/>
    </source>
</evidence>
<sequence length="69" mass="7641">MQNPVQATVFEDSPVGIATARAAGFATVGIYDEPMAEFWPQITQTADFASRTWQDWLQNVQQTGPAPRK</sequence>
<dbReference type="InterPro" id="IPR036412">
    <property type="entry name" value="HAD-like_sf"/>
</dbReference>
<organism evidence="1">
    <name type="scientific">human gut metagenome</name>
    <dbReference type="NCBI Taxonomy" id="408170"/>
    <lineage>
        <taxon>unclassified sequences</taxon>
        <taxon>metagenomes</taxon>
        <taxon>organismal metagenomes</taxon>
    </lineage>
</organism>
<dbReference type="Gene3D" id="3.40.50.1000">
    <property type="entry name" value="HAD superfamily/HAD-like"/>
    <property type="match status" value="1"/>
</dbReference>
<dbReference type="SUPFAM" id="SSF56784">
    <property type="entry name" value="HAD-like"/>
    <property type="match status" value="1"/>
</dbReference>